<sequence>MTALAIGIGLGLAAAGYFVGEGLRNFGKGSETMSFFSALDDAPPLMEENELAEFLGVNRKDIHALVQNRSDLPRMDVNGTVYFPRAQVREWAEHGGNLDD</sequence>
<dbReference type="AlphaFoldDB" id="A0A2P6MLK3"/>
<name>A0A2P6MLK3_ALKUR</name>
<evidence type="ECO:0000313" key="2">
    <source>
        <dbReference type="EMBL" id="PRO67162.1"/>
    </source>
</evidence>
<dbReference type="InterPro" id="IPR041657">
    <property type="entry name" value="HTH_17"/>
</dbReference>
<accession>A0A2P6MLK3</accession>
<proteinExistence type="predicted"/>
<gene>
    <name evidence="2" type="ORF">C6I21_00975</name>
</gene>
<evidence type="ECO:0000259" key="1">
    <source>
        <dbReference type="Pfam" id="PF12728"/>
    </source>
</evidence>
<evidence type="ECO:0000313" key="3">
    <source>
        <dbReference type="Proteomes" id="UP000243650"/>
    </source>
</evidence>
<dbReference type="RefSeq" id="WP_105957547.1">
    <property type="nucleotide sequence ID" value="NZ_PVNS01000001.1"/>
</dbReference>
<dbReference type="EMBL" id="PVNS01000001">
    <property type="protein sequence ID" value="PRO67162.1"/>
    <property type="molecule type" value="Genomic_DNA"/>
</dbReference>
<comment type="caution">
    <text evidence="2">The sequence shown here is derived from an EMBL/GenBank/DDBJ whole genome shotgun (WGS) entry which is preliminary data.</text>
</comment>
<dbReference type="GO" id="GO:0003677">
    <property type="term" value="F:DNA binding"/>
    <property type="evidence" value="ECO:0007669"/>
    <property type="project" value="UniProtKB-KW"/>
</dbReference>
<organism evidence="2 3">
    <name type="scientific">Alkalicoccus urumqiensis</name>
    <name type="common">Bacillus urumqiensis</name>
    <dbReference type="NCBI Taxonomy" id="1548213"/>
    <lineage>
        <taxon>Bacteria</taxon>
        <taxon>Bacillati</taxon>
        <taxon>Bacillota</taxon>
        <taxon>Bacilli</taxon>
        <taxon>Bacillales</taxon>
        <taxon>Bacillaceae</taxon>
        <taxon>Alkalicoccus</taxon>
    </lineage>
</organism>
<keyword evidence="2" id="KW-0238">DNA-binding</keyword>
<dbReference type="OrthoDB" id="2361226at2"/>
<dbReference type="Proteomes" id="UP000243650">
    <property type="component" value="Unassembled WGS sequence"/>
</dbReference>
<keyword evidence="3" id="KW-1185">Reference proteome</keyword>
<reference evidence="2 3" key="1">
    <citation type="submission" date="2018-03" db="EMBL/GenBank/DDBJ databases">
        <title>Bacillus urumqiensis sp. nov., a moderately haloalkaliphilic bacterium isolated from a salt lake.</title>
        <authorList>
            <person name="Zhao B."/>
            <person name="Liao Z."/>
        </authorList>
    </citation>
    <scope>NUCLEOTIDE SEQUENCE [LARGE SCALE GENOMIC DNA]</scope>
    <source>
        <strain evidence="2 3">BZ-SZ-XJ18</strain>
    </source>
</reference>
<protein>
    <submittedName>
        <fullName evidence="2">DNA-binding protein</fullName>
    </submittedName>
</protein>
<feature type="domain" description="Helix-turn-helix" evidence="1">
    <location>
        <begin position="49"/>
        <end position="93"/>
    </location>
</feature>
<dbReference type="Pfam" id="PF12728">
    <property type="entry name" value="HTH_17"/>
    <property type="match status" value="1"/>
</dbReference>